<dbReference type="PANTHER" id="PTHR15430">
    <property type="entry name" value="GLOMULIN"/>
    <property type="match status" value="1"/>
</dbReference>
<protein>
    <submittedName>
        <fullName evidence="2">Glomulin</fullName>
    </submittedName>
</protein>
<comment type="caution">
    <text evidence="2">The sequence shown here is derived from an EMBL/GenBank/DDBJ whole genome shotgun (WGS) entry which is preliminary data.</text>
</comment>
<dbReference type="STRING" id="50429.A0A2B4RRL2"/>
<dbReference type="InterPro" id="IPR013877">
    <property type="entry name" value="YAP-bd/ALF4/Glomulin"/>
</dbReference>
<keyword evidence="3" id="KW-1185">Reference proteome</keyword>
<dbReference type="PANTHER" id="PTHR15430:SF1">
    <property type="entry name" value="GLOMULIN"/>
    <property type="match status" value="1"/>
</dbReference>
<evidence type="ECO:0000313" key="3">
    <source>
        <dbReference type="Proteomes" id="UP000225706"/>
    </source>
</evidence>
<dbReference type="OrthoDB" id="619536at2759"/>
<evidence type="ECO:0000256" key="1">
    <source>
        <dbReference type="SAM" id="MobiDB-lite"/>
    </source>
</evidence>
<dbReference type="AlphaFoldDB" id="A0A2B4RRL2"/>
<dbReference type="EMBL" id="LSMT01000360">
    <property type="protein sequence ID" value="PFX19439.1"/>
    <property type="molecule type" value="Genomic_DNA"/>
</dbReference>
<reference evidence="3" key="1">
    <citation type="journal article" date="2017" name="bioRxiv">
        <title>Comparative analysis of the genomes of Stylophora pistillata and Acropora digitifera provides evidence for extensive differences between species of corals.</title>
        <authorList>
            <person name="Voolstra C.R."/>
            <person name="Li Y."/>
            <person name="Liew Y.J."/>
            <person name="Baumgarten S."/>
            <person name="Zoccola D."/>
            <person name="Flot J.-F."/>
            <person name="Tambutte S."/>
            <person name="Allemand D."/>
            <person name="Aranda M."/>
        </authorList>
    </citation>
    <scope>NUCLEOTIDE SEQUENCE [LARGE SCALE GENOMIC DNA]</scope>
</reference>
<dbReference type="Proteomes" id="UP000225706">
    <property type="component" value="Unassembled WGS sequence"/>
</dbReference>
<evidence type="ECO:0000313" key="2">
    <source>
        <dbReference type="EMBL" id="PFX19439.1"/>
    </source>
</evidence>
<dbReference type="GO" id="GO:0005737">
    <property type="term" value="C:cytoplasm"/>
    <property type="evidence" value="ECO:0007669"/>
    <property type="project" value="TreeGrafter"/>
</dbReference>
<dbReference type="GO" id="GO:0055105">
    <property type="term" value="F:ubiquitin-protein transferase inhibitor activity"/>
    <property type="evidence" value="ECO:0007669"/>
    <property type="project" value="TreeGrafter"/>
</dbReference>
<feature type="region of interest" description="Disordered" evidence="1">
    <location>
        <begin position="486"/>
        <end position="505"/>
    </location>
</feature>
<proteinExistence type="predicted"/>
<organism evidence="2 3">
    <name type="scientific">Stylophora pistillata</name>
    <name type="common">Smooth cauliflower coral</name>
    <dbReference type="NCBI Taxonomy" id="50429"/>
    <lineage>
        <taxon>Eukaryota</taxon>
        <taxon>Metazoa</taxon>
        <taxon>Cnidaria</taxon>
        <taxon>Anthozoa</taxon>
        <taxon>Hexacorallia</taxon>
        <taxon>Scleractinia</taxon>
        <taxon>Astrocoeniina</taxon>
        <taxon>Pocilloporidae</taxon>
        <taxon>Stylophora</taxon>
    </lineage>
</organism>
<accession>A0A2B4RRL2</accession>
<name>A0A2B4RRL2_STYPI</name>
<dbReference type="Pfam" id="PF08568">
    <property type="entry name" value="Kinetochor_Ybp2"/>
    <property type="match status" value="2"/>
</dbReference>
<dbReference type="InterPro" id="IPR019516">
    <property type="entry name" value="Glomulin/ALF4"/>
</dbReference>
<sequence length="633" mass="71357">MADGEVEELQESLSQFRTEEPNTHLILVATQKCVSNGKWTRLLECLTRTEHKDALEFVGWELIGVVSRAIVDDYESDAIEEGKKTLHVIAERCSAKEVCIGVLEQLDSETDCHFNKFVTLLDTLETAIHRLQEKKSKYVGMALPCVTRYIKGIQLSDELKKGKESGSKCLKMPFIMKHVLDFLRPLAQEVSLHSSSAEMSSSSSCISQLGPEIIKCLIHLLNYPLVFVDLTKHSKEKSNSDGDNNESISGESCFSIVMEYRSIALEIMQFIHMANGLYQYLMEYTSKTYCNKNVQEKSNKTSDNDVSAEEDCDNEEEQEISHYPVLGLGCFVYLLLVEKMEDTNIPAVFRTEHGVIYKGLVCIFTVLQDCSHPGVAGLLIYLLKEQVDQALSTSDDELWFQGSRLMSILQLVFKPPPGAGTDKDLVQETDRVMAVLNCLRFVLLRDENDKTTVWKNFTTIEKDFTEPLRQASKVTRLQFQAQLTKKREEMAGNKSKSKKQSTEFSVKSPDGKALELMPLADQCEALQSGLYSLDMMDSVLARITEIANSRSKGEKWVDLKHSAFGLRPLVLNRNLVLMESKDNKGCKLGTLETRIRRAKNALAATYNTDDSAKLSNCHLAWLQQACHVFEVLT</sequence>
<gene>
    <name evidence="2" type="primary">GLMN</name>
    <name evidence="2" type="ORF">AWC38_SpisGene16158</name>
</gene>